<keyword evidence="3" id="KW-1185">Reference proteome</keyword>
<evidence type="ECO:0000256" key="1">
    <source>
        <dbReference type="SAM" id="Phobius"/>
    </source>
</evidence>
<keyword evidence="1" id="KW-0812">Transmembrane</keyword>
<name>C6C0G7_MARSD</name>
<dbReference type="STRING" id="526222.Desal_1036"/>
<evidence type="ECO:0000313" key="2">
    <source>
        <dbReference type="EMBL" id="ACS79101.1"/>
    </source>
</evidence>
<dbReference type="Gene3D" id="2.40.50.140">
    <property type="entry name" value="Nucleic acid-binding proteins"/>
    <property type="match status" value="1"/>
</dbReference>
<feature type="transmembrane region" description="Helical" evidence="1">
    <location>
        <begin position="51"/>
        <end position="68"/>
    </location>
</feature>
<dbReference type="RefSeq" id="WP_015850920.1">
    <property type="nucleotide sequence ID" value="NC_012881.1"/>
</dbReference>
<evidence type="ECO:0000313" key="3">
    <source>
        <dbReference type="Proteomes" id="UP000002601"/>
    </source>
</evidence>
<keyword evidence="1" id="KW-0472">Membrane</keyword>
<dbReference type="PANTHER" id="PTHR33507:SF3">
    <property type="entry name" value="INNER MEMBRANE PROTEIN YBBJ"/>
    <property type="match status" value="1"/>
</dbReference>
<sequence>MDGLPLWLIWLVAGLVLALLELVVPGMILIFFSLGCLLSALAALIYSDALILQVVVFCLSSVGALLILRRTFMGWFQGQVSDVVDDGYDNSPEGALAEVSKDFGSDGFGQIKYRGSFWKAVTRLDHNFVVGDKVRIVSWADKSKTSFFVEKL</sequence>
<proteinExistence type="predicted"/>
<dbReference type="AlphaFoldDB" id="C6C0G7"/>
<feature type="transmembrane region" description="Helical" evidence="1">
    <location>
        <begin position="6"/>
        <end position="23"/>
    </location>
</feature>
<protein>
    <submittedName>
        <fullName evidence="2">Uncharacterized protein</fullName>
    </submittedName>
</protein>
<dbReference type="Proteomes" id="UP000002601">
    <property type="component" value="Chromosome"/>
</dbReference>
<accession>C6C0G7</accession>
<organism evidence="2 3">
    <name type="scientific">Maridesulfovibrio salexigens (strain ATCC 14822 / DSM 2638 / NCIMB 8403 / VKM B-1763)</name>
    <name type="common">Desulfovibrio salexigens</name>
    <dbReference type="NCBI Taxonomy" id="526222"/>
    <lineage>
        <taxon>Bacteria</taxon>
        <taxon>Pseudomonadati</taxon>
        <taxon>Thermodesulfobacteriota</taxon>
        <taxon>Desulfovibrionia</taxon>
        <taxon>Desulfovibrionales</taxon>
        <taxon>Desulfovibrionaceae</taxon>
        <taxon>Maridesulfovibrio</taxon>
    </lineage>
</organism>
<dbReference type="InterPro" id="IPR052165">
    <property type="entry name" value="Membrane_assoc_protease"/>
</dbReference>
<dbReference type="EMBL" id="CP001649">
    <property type="protein sequence ID" value="ACS79101.1"/>
    <property type="molecule type" value="Genomic_DNA"/>
</dbReference>
<dbReference type="GO" id="GO:0005886">
    <property type="term" value="C:plasma membrane"/>
    <property type="evidence" value="ECO:0007669"/>
    <property type="project" value="TreeGrafter"/>
</dbReference>
<gene>
    <name evidence="2" type="ordered locus">Desal_1036</name>
</gene>
<dbReference type="InterPro" id="IPR012340">
    <property type="entry name" value="NA-bd_OB-fold"/>
</dbReference>
<dbReference type="HOGENOM" id="CLU_116732_1_2_7"/>
<dbReference type="KEGG" id="dsa:Desal_1036"/>
<dbReference type="eggNOG" id="COG1585">
    <property type="taxonomic scope" value="Bacteria"/>
</dbReference>
<keyword evidence="1" id="KW-1133">Transmembrane helix</keyword>
<dbReference type="PANTHER" id="PTHR33507">
    <property type="entry name" value="INNER MEMBRANE PROTEIN YBBJ"/>
    <property type="match status" value="1"/>
</dbReference>
<reference evidence="2 3" key="1">
    <citation type="submission" date="2009-06" db="EMBL/GenBank/DDBJ databases">
        <title>Complete sequence of Desulfovibrio salexigens DSM 2638.</title>
        <authorList>
            <consortium name="US DOE Joint Genome Institute"/>
            <person name="Lucas S."/>
            <person name="Copeland A."/>
            <person name="Lapidus A."/>
            <person name="Glavina del Rio T."/>
            <person name="Tice H."/>
            <person name="Bruce D."/>
            <person name="Goodwin L."/>
            <person name="Pitluck S."/>
            <person name="Munk A.C."/>
            <person name="Brettin T."/>
            <person name="Detter J.C."/>
            <person name="Han C."/>
            <person name="Tapia R."/>
            <person name="Larimer F."/>
            <person name="Land M."/>
            <person name="Hauser L."/>
            <person name="Kyrpides N."/>
            <person name="Anderson I."/>
            <person name="Wall J.D."/>
            <person name="Arkin A.P."/>
            <person name="Dehal P."/>
            <person name="Chivian D."/>
            <person name="Giles B."/>
            <person name="Hazen T.C."/>
        </authorList>
    </citation>
    <scope>NUCLEOTIDE SEQUENCE [LARGE SCALE GENOMIC DNA]</scope>
    <source>
        <strain evidence="3">ATCC 14822 / DSM 2638 / NCIMB 8403 / VKM B-1763</strain>
    </source>
</reference>